<feature type="transmembrane region" description="Helical" evidence="6">
    <location>
        <begin position="272"/>
        <end position="299"/>
    </location>
</feature>
<proteinExistence type="inferred from homology"/>
<gene>
    <name evidence="7" type="ORF">CAETHG_3634</name>
</gene>
<dbReference type="CDD" id="cd11555">
    <property type="entry name" value="SLC-NCS1sbd_u1"/>
    <property type="match status" value="1"/>
</dbReference>
<reference evidence="8" key="1">
    <citation type="journal article" date="2014" name="Biotechnol. Biofuels">
        <title>Comparison of single-molecule sequencing and hybrid approaches for finishing the genome of Clostridium autoethanogenum and analysis of CRISPR systems in industrial relevant Clostridia.</title>
        <authorList>
            <person name="Brown S.D."/>
            <person name="Nagaraju S."/>
            <person name="Utturkar S."/>
            <person name="De Tissera S."/>
            <person name="Segovia S."/>
            <person name="Mitchell W."/>
            <person name="Land M.L."/>
            <person name="Dassanayake A."/>
            <person name="Kopke M."/>
        </authorList>
    </citation>
    <scope>NUCLEOTIDE SEQUENCE [LARGE SCALE GENOMIC DNA]</scope>
    <source>
        <strain evidence="8">DSM 10061</strain>
    </source>
</reference>
<evidence type="ECO:0000256" key="3">
    <source>
        <dbReference type="ARBA" id="ARBA00022692"/>
    </source>
</evidence>
<feature type="transmembrane region" description="Helical" evidence="6">
    <location>
        <begin position="429"/>
        <end position="446"/>
    </location>
</feature>
<organism evidence="7 8">
    <name type="scientific">Clostridium autoethanogenum DSM 10061</name>
    <dbReference type="NCBI Taxonomy" id="1341692"/>
    <lineage>
        <taxon>Bacteria</taxon>
        <taxon>Bacillati</taxon>
        <taxon>Bacillota</taxon>
        <taxon>Clostridia</taxon>
        <taxon>Eubacteriales</taxon>
        <taxon>Clostridiaceae</taxon>
        <taxon>Clostridium</taxon>
    </lineage>
</organism>
<feature type="transmembrane region" description="Helical" evidence="6">
    <location>
        <begin position="51"/>
        <end position="81"/>
    </location>
</feature>
<comment type="similarity">
    <text evidence="2">Belongs to the purine-cytosine permease (2.A.39) family.</text>
</comment>
<dbReference type="InterPro" id="IPR045225">
    <property type="entry name" value="Uracil/uridine/allantoin_perm"/>
</dbReference>
<comment type="subcellular location">
    <subcellularLocation>
        <location evidence="1">Membrane</location>
        <topology evidence="1">Multi-pass membrane protein</topology>
    </subcellularLocation>
</comment>
<feature type="transmembrane region" description="Helical" evidence="6">
    <location>
        <begin position="319"/>
        <end position="342"/>
    </location>
</feature>
<evidence type="ECO:0000256" key="4">
    <source>
        <dbReference type="ARBA" id="ARBA00022989"/>
    </source>
</evidence>
<accession>A0ABN4BJP6</accession>
<dbReference type="Proteomes" id="UP000017590">
    <property type="component" value="Chromosome"/>
</dbReference>
<feature type="transmembrane region" description="Helical" evidence="6">
    <location>
        <begin position="192"/>
        <end position="210"/>
    </location>
</feature>
<evidence type="ECO:0000256" key="2">
    <source>
        <dbReference type="ARBA" id="ARBA00008974"/>
    </source>
</evidence>
<evidence type="ECO:0000313" key="8">
    <source>
        <dbReference type="Proteomes" id="UP000017590"/>
    </source>
</evidence>
<dbReference type="Gene3D" id="1.10.4160.10">
    <property type="entry name" value="Hydantoin permease"/>
    <property type="match status" value="1"/>
</dbReference>
<dbReference type="PANTHER" id="PTHR30618:SF6">
    <property type="entry name" value="NCS1 FAMILY NUCLEOBASE:CATION SYMPORTER-1"/>
    <property type="match status" value="1"/>
</dbReference>
<evidence type="ECO:0000256" key="1">
    <source>
        <dbReference type="ARBA" id="ARBA00004141"/>
    </source>
</evidence>
<sequence length="489" mass="54135">MEKDIDVFDGELVNPNERLYNEDLAPAKERKWETYSIFAMWMSDVHSVGGYTFAAGLFFMGLTAWQVLLAEIIGISIVMFFSNLTSRLGTRLGVPYPVISRISFGVWGGNIPALIRGLVAVFWYGIQTYLASVSVVGIILIFAPGAKSLMSRSFLGLNSLYWIGFLIMWAVQLLIMIYGMEIVRKFNNLAGPLVYVLMFFLIIWVVNTSGGHINLNVGLAGKRLFGLNAVYTFVVAIALVVAYFSTIMLNVCDFTRFSPNFKVVKRANFLGLPVNFTLFSIASVITTAGSIVIFGSAIYDPILLVQKIPNNTAQLIGAVGFMIATLGINVIANLVSPVYDLANLFPKHINFKRGAIITAMLSIVVLPWKIYANPIAVNYFLGGLAAFLGPIFAIIIVDYYVVKKEKVDVQMLFQLSGSYWYDNGFNKKAVLALLLGVIISVPAAMVPEFKVIASFSWFIGVFVSGLSYWILMKDTVVTDLNDYKEEHSL</sequence>
<evidence type="ECO:0000256" key="5">
    <source>
        <dbReference type="ARBA" id="ARBA00023136"/>
    </source>
</evidence>
<dbReference type="EMBL" id="CP006763">
    <property type="protein sequence ID" value="AGY77837.1"/>
    <property type="molecule type" value="Genomic_DNA"/>
</dbReference>
<dbReference type="PANTHER" id="PTHR30618">
    <property type="entry name" value="NCS1 FAMILY PURINE/PYRIMIDINE TRANSPORTER"/>
    <property type="match status" value="1"/>
</dbReference>
<feature type="transmembrane region" description="Helical" evidence="6">
    <location>
        <begin position="121"/>
        <end position="143"/>
    </location>
</feature>
<feature type="transmembrane region" description="Helical" evidence="6">
    <location>
        <begin position="377"/>
        <end position="402"/>
    </location>
</feature>
<keyword evidence="5 6" id="KW-0472">Membrane</keyword>
<dbReference type="InterPro" id="IPR001248">
    <property type="entry name" value="Pur-cyt_permease"/>
</dbReference>
<feature type="transmembrane region" description="Helical" evidence="6">
    <location>
        <begin position="354"/>
        <end position="371"/>
    </location>
</feature>
<keyword evidence="3 6" id="KW-0812">Transmembrane</keyword>
<protein>
    <submittedName>
        <fullName evidence="7">NCS1 family nucleobase:cation symporter-1</fullName>
    </submittedName>
</protein>
<keyword evidence="4 6" id="KW-1133">Transmembrane helix</keyword>
<feature type="transmembrane region" description="Helical" evidence="6">
    <location>
        <begin position="452"/>
        <end position="471"/>
    </location>
</feature>
<dbReference type="RefSeq" id="WP_023163289.1">
    <property type="nucleotide sequence ID" value="NC_022592.1"/>
</dbReference>
<feature type="transmembrane region" description="Helical" evidence="6">
    <location>
        <begin position="230"/>
        <end position="251"/>
    </location>
</feature>
<dbReference type="Pfam" id="PF02133">
    <property type="entry name" value="Transp_cyt_pur"/>
    <property type="match status" value="1"/>
</dbReference>
<evidence type="ECO:0000313" key="7">
    <source>
        <dbReference type="EMBL" id="AGY77837.1"/>
    </source>
</evidence>
<evidence type="ECO:0000256" key="6">
    <source>
        <dbReference type="SAM" id="Phobius"/>
    </source>
</evidence>
<feature type="transmembrane region" description="Helical" evidence="6">
    <location>
        <begin position="159"/>
        <end position="180"/>
    </location>
</feature>
<keyword evidence="8" id="KW-1185">Reference proteome</keyword>
<name>A0ABN4BJP6_9CLOT</name>